<accession>A0A6A6GPS1</accession>
<dbReference type="AlphaFoldDB" id="A0A6A6GPS1"/>
<dbReference type="InterPro" id="IPR029058">
    <property type="entry name" value="AB_hydrolase_fold"/>
</dbReference>
<keyword evidence="5" id="KW-1185">Reference proteome</keyword>
<reference evidence="5" key="1">
    <citation type="journal article" date="2020" name="Stud. Mycol.">
        <title>101 Dothideomycetes genomes: A test case for predicting lifestyles and emergence of pathogens.</title>
        <authorList>
            <person name="Haridas S."/>
            <person name="Albert R."/>
            <person name="Binder M."/>
            <person name="Bloem J."/>
            <person name="LaButti K."/>
            <person name="Salamov A."/>
            <person name="Andreopoulos B."/>
            <person name="Baker S."/>
            <person name="Barry K."/>
            <person name="Bills G."/>
            <person name="Bluhm B."/>
            <person name="Cannon C."/>
            <person name="Castanera R."/>
            <person name="Culley D."/>
            <person name="Daum C."/>
            <person name="Ezra D."/>
            <person name="Gonzalez J."/>
            <person name="Henrissat B."/>
            <person name="Kuo A."/>
            <person name="Liang C."/>
            <person name="Lipzen A."/>
            <person name="Lutzoni F."/>
            <person name="Magnuson J."/>
            <person name="Mondo S."/>
            <person name="Nolan M."/>
            <person name="Ohm R."/>
            <person name="Pangilinan J."/>
            <person name="Park H.-J."/>
            <person name="Ramirez L."/>
            <person name="Alfaro M."/>
            <person name="Sun H."/>
            <person name="Tritt A."/>
            <person name="Yoshinaga Y."/>
            <person name="Zwiers L.-H."/>
            <person name="Turgeon B."/>
            <person name="Goodwin S."/>
            <person name="Spatafora J."/>
            <person name="Crous P."/>
            <person name="Grigoriev I."/>
        </authorList>
    </citation>
    <scope>NUCLEOTIDE SEQUENCE [LARGE SCALE GENOMIC DNA]</scope>
    <source>
        <strain evidence="5">CECT 20119</strain>
    </source>
</reference>
<evidence type="ECO:0000313" key="4">
    <source>
        <dbReference type="EMBL" id="KAF2227745.1"/>
    </source>
</evidence>
<dbReference type="InterPro" id="IPR000073">
    <property type="entry name" value="AB_hydrolase_1"/>
</dbReference>
<name>A0A6A6GPS1_9PEZI</name>
<dbReference type="PANTHER" id="PTHR43329">
    <property type="entry name" value="EPOXIDE HYDROLASE"/>
    <property type="match status" value="1"/>
</dbReference>
<dbReference type="Proteomes" id="UP000799538">
    <property type="component" value="Unassembled WGS sequence"/>
</dbReference>
<dbReference type="OrthoDB" id="408373at2759"/>
<dbReference type="GO" id="GO:0016787">
    <property type="term" value="F:hydrolase activity"/>
    <property type="evidence" value="ECO:0007669"/>
    <property type="project" value="UniProtKB-KW"/>
</dbReference>
<protein>
    <submittedName>
        <fullName evidence="4">Alpha/Beta hydrolase protein</fullName>
    </submittedName>
</protein>
<dbReference type="Gene3D" id="3.40.50.1820">
    <property type="entry name" value="alpha/beta hydrolase"/>
    <property type="match status" value="1"/>
</dbReference>
<dbReference type="InterPro" id="IPR000639">
    <property type="entry name" value="Epox_hydrolase-like"/>
</dbReference>
<dbReference type="SUPFAM" id="SSF53474">
    <property type="entry name" value="alpha/beta-Hydrolases"/>
    <property type="match status" value="1"/>
</dbReference>
<sequence length="336" mass="38152">MEDFTGHTVSLKGQKTFYWEGGSPEGELIIFIHGWPDLGATWHHQLKHFAAAGYRVVAPDMRGYGESSAPTDKRAYSLEVMSTELVELLHHLGAKQAIWVAHDWGSGLLNGFTAHYPELCKGYATLAVPYRTVELGLDYEISTINRDIYPESEYPYGQFEYQKSYELEEENAVKSLETHAEKITKLMYIRGDPTSWGKPSMTASTIRNGGMFPNPDALPDIPLEYTTLEPWLYELLVKSHKTHGSFPCSAWYLNHEVNTQWSKKEKNGGVLEFPVLFIDAKYDGVCSITTTPKFAEGQRKHTKDLTEVLLGSAHWVQLEKPKEVNEALEKWLKSKF</sequence>
<keyword evidence="1 4" id="KW-0378">Hydrolase</keyword>
<evidence type="ECO:0000259" key="3">
    <source>
        <dbReference type="Pfam" id="PF00561"/>
    </source>
</evidence>
<dbReference type="Pfam" id="PF00561">
    <property type="entry name" value="Abhydrolase_1"/>
    <property type="match status" value="1"/>
</dbReference>
<gene>
    <name evidence="4" type="ORF">BDZ85DRAFT_7099</name>
</gene>
<evidence type="ECO:0000256" key="1">
    <source>
        <dbReference type="ARBA" id="ARBA00022801"/>
    </source>
</evidence>
<proteinExistence type="inferred from homology"/>
<organism evidence="4 5">
    <name type="scientific">Elsinoe ampelina</name>
    <dbReference type="NCBI Taxonomy" id="302913"/>
    <lineage>
        <taxon>Eukaryota</taxon>
        <taxon>Fungi</taxon>
        <taxon>Dikarya</taxon>
        <taxon>Ascomycota</taxon>
        <taxon>Pezizomycotina</taxon>
        <taxon>Dothideomycetes</taxon>
        <taxon>Dothideomycetidae</taxon>
        <taxon>Myriangiales</taxon>
        <taxon>Elsinoaceae</taxon>
        <taxon>Elsinoe</taxon>
    </lineage>
</organism>
<comment type="similarity">
    <text evidence="2">Belongs to the AB hydrolase superfamily. Epoxide hydrolase family.</text>
</comment>
<evidence type="ECO:0000256" key="2">
    <source>
        <dbReference type="ARBA" id="ARBA00038334"/>
    </source>
</evidence>
<evidence type="ECO:0000313" key="5">
    <source>
        <dbReference type="Proteomes" id="UP000799538"/>
    </source>
</evidence>
<dbReference type="PRINTS" id="PR00412">
    <property type="entry name" value="EPOXHYDRLASE"/>
</dbReference>
<dbReference type="EMBL" id="ML992501">
    <property type="protein sequence ID" value="KAF2227745.1"/>
    <property type="molecule type" value="Genomic_DNA"/>
</dbReference>
<feature type="domain" description="AB hydrolase-1" evidence="3">
    <location>
        <begin position="28"/>
        <end position="321"/>
    </location>
</feature>